<dbReference type="Gene3D" id="1.10.510.10">
    <property type="entry name" value="Transferase(Phosphotransferase) domain 1"/>
    <property type="match status" value="1"/>
</dbReference>
<dbReference type="GO" id="GO:0005524">
    <property type="term" value="F:ATP binding"/>
    <property type="evidence" value="ECO:0007669"/>
    <property type="project" value="UniProtKB-KW"/>
</dbReference>
<evidence type="ECO:0000256" key="4">
    <source>
        <dbReference type="ARBA" id="ARBA00022741"/>
    </source>
</evidence>
<gene>
    <name evidence="10" type="ORF">DVH24_004593</name>
</gene>
<protein>
    <recommendedName>
        <fullName evidence="1">non-specific serine/threonine protein kinase</fullName>
        <ecNumber evidence="1">2.7.11.1</ecNumber>
    </recommendedName>
</protein>
<keyword evidence="2" id="KW-0723">Serine/threonine-protein kinase</keyword>
<sequence>MLVYDYKPNESLDGWIFGKPKTVMGWEKRQRVVVDVAEGLNYLHHGWDQMVVHRDIKSSNILLNVEMRGRLGDFWLAKLYRHGERSTSIQSNENTWMILVKRFRNPE</sequence>
<name>A0A498ICG6_MALDO</name>
<evidence type="ECO:0000256" key="1">
    <source>
        <dbReference type="ARBA" id="ARBA00012513"/>
    </source>
</evidence>
<dbReference type="PROSITE" id="PS50011">
    <property type="entry name" value="PROTEIN_KINASE_DOM"/>
    <property type="match status" value="1"/>
</dbReference>
<evidence type="ECO:0000256" key="2">
    <source>
        <dbReference type="ARBA" id="ARBA00022527"/>
    </source>
</evidence>
<dbReference type="InterPro" id="IPR011009">
    <property type="entry name" value="Kinase-like_dom_sf"/>
</dbReference>
<evidence type="ECO:0000313" key="10">
    <source>
        <dbReference type="EMBL" id="RXH80679.1"/>
    </source>
</evidence>
<dbReference type="Pfam" id="PF00069">
    <property type="entry name" value="Pkinase"/>
    <property type="match status" value="1"/>
</dbReference>
<organism evidence="10 11">
    <name type="scientific">Malus domestica</name>
    <name type="common">Apple</name>
    <name type="synonym">Pyrus malus</name>
    <dbReference type="NCBI Taxonomy" id="3750"/>
    <lineage>
        <taxon>Eukaryota</taxon>
        <taxon>Viridiplantae</taxon>
        <taxon>Streptophyta</taxon>
        <taxon>Embryophyta</taxon>
        <taxon>Tracheophyta</taxon>
        <taxon>Spermatophyta</taxon>
        <taxon>Magnoliopsida</taxon>
        <taxon>eudicotyledons</taxon>
        <taxon>Gunneridae</taxon>
        <taxon>Pentapetalae</taxon>
        <taxon>rosids</taxon>
        <taxon>fabids</taxon>
        <taxon>Rosales</taxon>
        <taxon>Rosaceae</taxon>
        <taxon>Amygdaloideae</taxon>
        <taxon>Maleae</taxon>
        <taxon>Malus</taxon>
    </lineage>
</organism>
<evidence type="ECO:0000256" key="5">
    <source>
        <dbReference type="ARBA" id="ARBA00022777"/>
    </source>
</evidence>
<dbReference type="InterPro" id="IPR000719">
    <property type="entry name" value="Prot_kinase_dom"/>
</dbReference>
<evidence type="ECO:0000256" key="6">
    <source>
        <dbReference type="ARBA" id="ARBA00022840"/>
    </source>
</evidence>
<keyword evidence="5" id="KW-0418">Kinase</keyword>
<keyword evidence="3" id="KW-0808">Transferase</keyword>
<comment type="catalytic activity">
    <reaction evidence="7">
        <text>L-threonyl-[protein] + ATP = O-phospho-L-threonyl-[protein] + ADP + H(+)</text>
        <dbReference type="Rhea" id="RHEA:46608"/>
        <dbReference type="Rhea" id="RHEA-COMP:11060"/>
        <dbReference type="Rhea" id="RHEA-COMP:11605"/>
        <dbReference type="ChEBI" id="CHEBI:15378"/>
        <dbReference type="ChEBI" id="CHEBI:30013"/>
        <dbReference type="ChEBI" id="CHEBI:30616"/>
        <dbReference type="ChEBI" id="CHEBI:61977"/>
        <dbReference type="ChEBI" id="CHEBI:456216"/>
        <dbReference type="EC" id="2.7.11.1"/>
    </reaction>
</comment>
<dbReference type="SUPFAM" id="SSF56112">
    <property type="entry name" value="Protein kinase-like (PK-like)"/>
    <property type="match status" value="1"/>
</dbReference>
<evidence type="ECO:0000259" key="9">
    <source>
        <dbReference type="PROSITE" id="PS50011"/>
    </source>
</evidence>
<evidence type="ECO:0000313" key="11">
    <source>
        <dbReference type="Proteomes" id="UP000290289"/>
    </source>
</evidence>
<dbReference type="EMBL" id="RDQH01000338">
    <property type="protein sequence ID" value="RXH80679.1"/>
    <property type="molecule type" value="Genomic_DNA"/>
</dbReference>
<dbReference type="PANTHER" id="PTHR27007">
    <property type="match status" value="1"/>
</dbReference>
<proteinExistence type="predicted"/>
<dbReference type="PROSITE" id="PS00108">
    <property type="entry name" value="PROTEIN_KINASE_ST"/>
    <property type="match status" value="1"/>
</dbReference>
<dbReference type="EC" id="2.7.11.1" evidence="1"/>
<keyword evidence="4" id="KW-0547">Nucleotide-binding</keyword>
<dbReference type="Proteomes" id="UP000290289">
    <property type="component" value="Chromosome 12"/>
</dbReference>
<dbReference type="InterPro" id="IPR050528">
    <property type="entry name" value="L-type_Lectin-RKs"/>
</dbReference>
<feature type="domain" description="Protein kinase" evidence="9">
    <location>
        <begin position="1"/>
        <end position="107"/>
    </location>
</feature>
<keyword evidence="11" id="KW-1185">Reference proteome</keyword>
<comment type="caution">
    <text evidence="10">The sequence shown here is derived from an EMBL/GenBank/DDBJ whole genome shotgun (WGS) entry which is preliminary data.</text>
</comment>
<evidence type="ECO:0000256" key="7">
    <source>
        <dbReference type="ARBA" id="ARBA00047899"/>
    </source>
</evidence>
<dbReference type="AlphaFoldDB" id="A0A498ICG6"/>
<dbReference type="InterPro" id="IPR008271">
    <property type="entry name" value="Ser/Thr_kinase_AS"/>
</dbReference>
<dbReference type="FunFam" id="1.10.510.10:FF:001023">
    <property type="entry name" value="Os07g0541700 protein"/>
    <property type="match status" value="1"/>
</dbReference>
<reference evidence="10 11" key="1">
    <citation type="submission" date="2018-10" db="EMBL/GenBank/DDBJ databases">
        <title>A high-quality apple genome assembly.</title>
        <authorList>
            <person name="Hu J."/>
        </authorList>
    </citation>
    <scope>NUCLEOTIDE SEQUENCE [LARGE SCALE GENOMIC DNA]</scope>
    <source>
        <strain evidence="11">cv. HFTH1</strain>
        <tissue evidence="10">Young leaf</tissue>
    </source>
</reference>
<accession>A0A498ICG6</accession>
<evidence type="ECO:0000256" key="8">
    <source>
        <dbReference type="ARBA" id="ARBA00048679"/>
    </source>
</evidence>
<keyword evidence="6" id="KW-0067">ATP-binding</keyword>
<evidence type="ECO:0000256" key="3">
    <source>
        <dbReference type="ARBA" id="ARBA00022679"/>
    </source>
</evidence>
<comment type="catalytic activity">
    <reaction evidence="8">
        <text>L-seryl-[protein] + ATP = O-phospho-L-seryl-[protein] + ADP + H(+)</text>
        <dbReference type="Rhea" id="RHEA:17989"/>
        <dbReference type="Rhea" id="RHEA-COMP:9863"/>
        <dbReference type="Rhea" id="RHEA-COMP:11604"/>
        <dbReference type="ChEBI" id="CHEBI:15378"/>
        <dbReference type="ChEBI" id="CHEBI:29999"/>
        <dbReference type="ChEBI" id="CHEBI:30616"/>
        <dbReference type="ChEBI" id="CHEBI:83421"/>
        <dbReference type="ChEBI" id="CHEBI:456216"/>
        <dbReference type="EC" id="2.7.11.1"/>
    </reaction>
</comment>
<dbReference type="GO" id="GO:0004674">
    <property type="term" value="F:protein serine/threonine kinase activity"/>
    <property type="evidence" value="ECO:0007669"/>
    <property type="project" value="UniProtKB-KW"/>
</dbReference>